<feature type="compositionally biased region" description="Basic and acidic residues" evidence="8">
    <location>
        <begin position="703"/>
        <end position="715"/>
    </location>
</feature>
<keyword evidence="7" id="KW-0407">Ion channel</keyword>
<dbReference type="OrthoDB" id="2373987at2759"/>
<feature type="compositionally biased region" description="Low complexity" evidence="8">
    <location>
        <begin position="528"/>
        <end position="540"/>
    </location>
</feature>
<dbReference type="EMBL" id="AMQN01010549">
    <property type="status" value="NOT_ANNOTATED_CDS"/>
    <property type="molecule type" value="Genomic_DNA"/>
</dbReference>
<evidence type="ECO:0000256" key="8">
    <source>
        <dbReference type="SAM" id="MobiDB-lite"/>
    </source>
</evidence>
<reference evidence="13" key="1">
    <citation type="submission" date="2012-12" db="EMBL/GenBank/DDBJ databases">
        <authorList>
            <person name="Hellsten U."/>
            <person name="Grimwood J."/>
            <person name="Chapman J.A."/>
            <person name="Shapiro H."/>
            <person name="Aerts A."/>
            <person name="Otillar R.P."/>
            <person name="Terry A.Y."/>
            <person name="Boore J.L."/>
            <person name="Simakov O."/>
            <person name="Marletaz F."/>
            <person name="Cho S.-J."/>
            <person name="Edsinger-Gonzales E."/>
            <person name="Havlak P."/>
            <person name="Kuo D.-H."/>
            <person name="Larsson T."/>
            <person name="Lv J."/>
            <person name="Arendt D."/>
            <person name="Savage R."/>
            <person name="Osoegawa K."/>
            <person name="de Jong P."/>
            <person name="Lindberg D.R."/>
            <person name="Seaver E.C."/>
            <person name="Weisblat D.A."/>
            <person name="Putnam N.H."/>
            <person name="Grigoriev I.V."/>
            <person name="Rokhsar D.S."/>
        </authorList>
    </citation>
    <scope>NUCLEOTIDE SEQUENCE</scope>
    <source>
        <strain evidence="13">I ESC-2004</strain>
    </source>
</reference>
<keyword evidence="4 9" id="KW-1133">Transmembrane helix</keyword>
<proteinExistence type="predicted"/>
<feature type="transmembrane region" description="Helical" evidence="9">
    <location>
        <begin position="336"/>
        <end position="357"/>
    </location>
</feature>
<keyword evidence="2" id="KW-0813">Transport</keyword>
<protein>
    <recommendedName>
        <fullName evidence="10">Ion transport domain-containing protein</fullName>
    </recommendedName>
</protein>
<dbReference type="EMBL" id="KB308112">
    <property type="protein sequence ID" value="ELT98254.1"/>
    <property type="molecule type" value="Genomic_DNA"/>
</dbReference>
<reference evidence="12" key="3">
    <citation type="submission" date="2015-06" db="UniProtKB">
        <authorList>
            <consortium name="EnsemblMetazoa"/>
        </authorList>
    </citation>
    <scope>IDENTIFICATION</scope>
</reference>
<accession>R7TWZ8</accession>
<evidence type="ECO:0000256" key="7">
    <source>
        <dbReference type="ARBA" id="ARBA00023303"/>
    </source>
</evidence>
<feature type="compositionally biased region" description="Basic and acidic residues" evidence="8">
    <location>
        <begin position="657"/>
        <end position="670"/>
    </location>
</feature>
<evidence type="ECO:0000256" key="3">
    <source>
        <dbReference type="ARBA" id="ARBA00022692"/>
    </source>
</evidence>
<evidence type="ECO:0000256" key="9">
    <source>
        <dbReference type="SAM" id="Phobius"/>
    </source>
</evidence>
<name>R7TWZ8_CAPTE</name>
<keyword evidence="3 9" id="KW-0812">Transmembrane</keyword>
<evidence type="ECO:0000256" key="1">
    <source>
        <dbReference type="ARBA" id="ARBA00004141"/>
    </source>
</evidence>
<evidence type="ECO:0000313" key="13">
    <source>
        <dbReference type="Proteomes" id="UP000014760"/>
    </source>
</evidence>
<evidence type="ECO:0000256" key="5">
    <source>
        <dbReference type="ARBA" id="ARBA00023065"/>
    </source>
</evidence>
<evidence type="ECO:0000256" key="6">
    <source>
        <dbReference type="ARBA" id="ARBA00023136"/>
    </source>
</evidence>
<feature type="region of interest" description="Disordered" evidence="8">
    <location>
        <begin position="652"/>
        <end position="715"/>
    </location>
</feature>
<dbReference type="HOGENOM" id="CLU_386486_0_0_1"/>
<feature type="transmembrane region" description="Helical" evidence="9">
    <location>
        <begin position="125"/>
        <end position="143"/>
    </location>
</feature>
<keyword evidence="5" id="KW-0406">Ion transport</keyword>
<comment type="subcellular location">
    <subcellularLocation>
        <location evidence="1">Membrane</location>
        <topology evidence="1">Multi-pass membrane protein</topology>
    </subcellularLocation>
</comment>
<reference evidence="11 13" key="2">
    <citation type="journal article" date="2013" name="Nature">
        <title>Insights into bilaterian evolution from three spiralian genomes.</title>
        <authorList>
            <person name="Simakov O."/>
            <person name="Marletaz F."/>
            <person name="Cho S.J."/>
            <person name="Edsinger-Gonzales E."/>
            <person name="Havlak P."/>
            <person name="Hellsten U."/>
            <person name="Kuo D.H."/>
            <person name="Larsson T."/>
            <person name="Lv J."/>
            <person name="Arendt D."/>
            <person name="Savage R."/>
            <person name="Osoegawa K."/>
            <person name="de Jong P."/>
            <person name="Grimwood J."/>
            <person name="Chapman J.A."/>
            <person name="Shapiro H."/>
            <person name="Aerts A."/>
            <person name="Otillar R.P."/>
            <person name="Terry A.Y."/>
            <person name="Boore J.L."/>
            <person name="Grigoriev I.V."/>
            <person name="Lindberg D.R."/>
            <person name="Seaver E.C."/>
            <person name="Weisblat D.A."/>
            <person name="Putnam N.H."/>
            <person name="Rokhsar D.S."/>
        </authorList>
    </citation>
    <scope>NUCLEOTIDE SEQUENCE</scope>
    <source>
        <strain evidence="11 13">I ESC-2004</strain>
    </source>
</reference>
<evidence type="ECO:0000259" key="10">
    <source>
        <dbReference type="Pfam" id="PF00520"/>
    </source>
</evidence>
<evidence type="ECO:0000256" key="4">
    <source>
        <dbReference type="ARBA" id="ARBA00022989"/>
    </source>
</evidence>
<dbReference type="GO" id="GO:0051480">
    <property type="term" value="P:regulation of cytosolic calcium ion concentration"/>
    <property type="evidence" value="ECO:0007669"/>
    <property type="project" value="TreeGrafter"/>
</dbReference>
<keyword evidence="6 9" id="KW-0472">Membrane</keyword>
<dbReference type="InterPro" id="IPR002153">
    <property type="entry name" value="TRPC_channel"/>
</dbReference>
<feature type="compositionally biased region" description="Basic residues" evidence="8">
    <location>
        <begin position="685"/>
        <end position="702"/>
    </location>
</feature>
<dbReference type="EnsemblMetazoa" id="CapteT220330">
    <property type="protein sequence ID" value="CapteP220330"/>
    <property type="gene ID" value="CapteG220330"/>
</dbReference>
<evidence type="ECO:0000313" key="12">
    <source>
        <dbReference type="EnsemblMetazoa" id="CapteP220330"/>
    </source>
</evidence>
<gene>
    <name evidence="11" type="ORF">CAPTEDRAFT_220330</name>
</gene>
<evidence type="ECO:0000313" key="11">
    <source>
        <dbReference type="EMBL" id="ELT98254.1"/>
    </source>
</evidence>
<dbReference type="AlphaFoldDB" id="R7TWZ8"/>
<dbReference type="InterPro" id="IPR005821">
    <property type="entry name" value="Ion_trans_dom"/>
</dbReference>
<dbReference type="PRINTS" id="PR01097">
    <property type="entry name" value="TRNSRECEPTRP"/>
</dbReference>
<dbReference type="GO" id="GO:0015279">
    <property type="term" value="F:store-operated calcium channel activity"/>
    <property type="evidence" value="ECO:0007669"/>
    <property type="project" value="TreeGrafter"/>
</dbReference>
<keyword evidence="13" id="KW-1185">Reference proteome</keyword>
<feature type="transmembrane region" description="Helical" evidence="9">
    <location>
        <begin position="249"/>
        <end position="269"/>
    </location>
</feature>
<feature type="domain" description="Ion transport" evidence="10">
    <location>
        <begin position="111"/>
        <end position="365"/>
    </location>
</feature>
<dbReference type="Proteomes" id="UP000014760">
    <property type="component" value="Unassembled WGS sequence"/>
</dbReference>
<organism evidence="11">
    <name type="scientific">Capitella teleta</name>
    <name type="common">Polychaete worm</name>
    <dbReference type="NCBI Taxonomy" id="283909"/>
    <lineage>
        <taxon>Eukaryota</taxon>
        <taxon>Metazoa</taxon>
        <taxon>Spiralia</taxon>
        <taxon>Lophotrochozoa</taxon>
        <taxon>Annelida</taxon>
        <taxon>Polychaeta</taxon>
        <taxon>Sedentaria</taxon>
        <taxon>Scolecida</taxon>
        <taxon>Capitellidae</taxon>
        <taxon>Capitella</taxon>
    </lineage>
</organism>
<dbReference type="GO" id="GO:0034703">
    <property type="term" value="C:cation channel complex"/>
    <property type="evidence" value="ECO:0007669"/>
    <property type="project" value="TreeGrafter"/>
</dbReference>
<dbReference type="PANTHER" id="PTHR10117">
    <property type="entry name" value="TRANSIENT RECEPTOR POTENTIAL CHANNEL"/>
    <property type="match status" value="1"/>
</dbReference>
<feature type="transmembrane region" description="Helical" evidence="9">
    <location>
        <begin position="70"/>
        <end position="90"/>
    </location>
</feature>
<sequence length="715" mass="81634">MRCPVSKFVMHTVSHFVFLFLLAVATFGLEAAILPDIPIVQGQESLEYELEEPQGEAEKRFLESLRPTRIKVTSIQIVIICWIIGVVFNLDWSHNITESSSFAGLVWIECKQIYSSGAKKHFMQYYNYMDFALLALYLCSYTLRFVAMKRIIEADDYFQAGQTLKRNKHDIDDAIKEVKRYLEAPANSSYAYFMSGSRFVWSPQDPEIVSDILFAVANILSFARTTYVMPSHELLGPLQISLGRMIGDIIRFMVLFAFMVGMTNLYHYYGKFIGQTDGKVLSATDTFKGMPETVHTLFFSIFGLIALDKLKIRTPEDESLSDEDTSTFMVDRVGQIMFAIYQVTVTIVLVNMLIAMMSHSFEAIQGDNDVEWKFARTKLWMSYIDESSTLPVPFNMIPTPKTVRYAFKFIKDILWDEEPIEPIKYDFSKRRGNILPSDMDPISSRILLKQKTTYSDILQRLVRRYLFKQDREKYEGERGETVTREYPQGDDEEYDELKAIREEEQLEADKNILSPPPVVNVNHLSPDSAETSSLKSSNSSDTVRQIARRATMRRSTRRRSLQTRPPSAQLDAIQRGQKVLDARLQDLQCIGRSDDQTVAENITHIRHVMAENQKAMGSLVKAMSSTQEEMRSMSNILGSLYNAVSKGNALSSHVKQLKQEDRVGSEDRPHTPTTPGVGLEVPQHPVKKKLHNLRVSIRRPRLKSSEKSDDAPSAV</sequence>
<dbReference type="GO" id="GO:0005886">
    <property type="term" value="C:plasma membrane"/>
    <property type="evidence" value="ECO:0007669"/>
    <property type="project" value="TreeGrafter"/>
</dbReference>
<dbReference type="STRING" id="283909.R7TWZ8"/>
<dbReference type="GO" id="GO:0070679">
    <property type="term" value="F:inositol 1,4,5 trisphosphate binding"/>
    <property type="evidence" value="ECO:0007669"/>
    <property type="project" value="TreeGrafter"/>
</dbReference>
<feature type="compositionally biased region" description="Basic residues" evidence="8">
    <location>
        <begin position="546"/>
        <end position="561"/>
    </location>
</feature>
<feature type="region of interest" description="Disordered" evidence="8">
    <location>
        <begin position="508"/>
        <end position="572"/>
    </location>
</feature>
<dbReference type="Pfam" id="PF00520">
    <property type="entry name" value="Ion_trans"/>
    <property type="match status" value="1"/>
</dbReference>
<dbReference type="PANTHER" id="PTHR10117:SF54">
    <property type="entry name" value="TRANSIENT RECEPTOR POTENTIAL-GAMMA PROTEIN"/>
    <property type="match status" value="1"/>
</dbReference>
<evidence type="ECO:0000256" key="2">
    <source>
        <dbReference type="ARBA" id="ARBA00022448"/>
    </source>
</evidence>